<evidence type="ECO:0000256" key="1">
    <source>
        <dbReference type="ARBA" id="ARBA00004123"/>
    </source>
</evidence>
<name>A0ABD1RXY3_9LAMI</name>
<protein>
    <submittedName>
        <fullName evidence="6">TRF-like 6</fullName>
    </submittedName>
</protein>
<dbReference type="PANTHER" id="PTHR47122:SF4">
    <property type="entry name" value="TRF-LIKE 3"/>
    <property type="match status" value="1"/>
</dbReference>
<dbReference type="PROSITE" id="PS50090">
    <property type="entry name" value="MYB_LIKE"/>
    <property type="match status" value="1"/>
</dbReference>
<reference evidence="7" key="1">
    <citation type="submission" date="2024-07" db="EMBL/GenBank/DDBJ databases">
        <title>Two chromosome-level genome assemblies of Korean endemic species Abeliophyllum distichum and Forsythia ovata (Oleaceae).</title>
        <authorList>
            <person name="Jang H."/>
        </authorList>
    </citation>
    <scope>NUCLEOTIDE SEQUENCE [LARGE SCALE GENOMIC DNA]</scope>
</reference>
<dbReference type="SUPFAM" id="SSF46689">
    <property type="entry name" value="Homeodomain-like"/>
    <property type="match status" value="1"/>
</dbReference>
<dbReference type="InterPro" id="IPR017930">
    <property type="entry name" value="Myb_dom"/>
</dbReference>
<keyword evidence="2" id="KW-0539">Nucleus</keyword>
<evidence type="ECO:0000313" key="6">
    <source>
        <dbReference type="EMBL" id="KAL2493302.1"/>
    </source>
</evidence>
<organism evidence="6 7">
    <name type="scientific">Abeliophyllum distichum</name>
    <dbReference type="NCBI Taxonomy" id="126358"/>
    <lineage>
        <taxon>Eukaryota</taxon>
        <taxon>Viridiplantae</taxon>
        <taxon>Streptophyta</taxon>
        <taxon>Embryophyta</taxon>
        <taxon>Tracheophyta</taxon>
        <taxon>Spermatophyta</taxon>
        <taxon>Magnoliopsida</taxon>
        <taxon>eudicotyledons</taxon>
        <taxon>Gunneridae</taxon>
        <taxon>Pentapetalae</taxon>
        <taxon>asterids</taxon>
        <taxon>lamiids</taxon>
        <taxon>Lamiales</taxon>
        <taxon>Oleaceae</taxon>
        <taxon>Forsythieae</taxon>
        <taxon>Abeliophyllum</taxon>
    </lineage>
</organism>
<dbReference type="Proteomes" id="UP001604336">
    <property type="component" value="Unassembled WGS sequence"/>
</dbReference>
<sequence>METVVDVVGNEEAKVEESEAAINKITPTSLQKISDPVVYQLVRVDGNGRLVPATEDEVMAVEDLLEDDKSENRFVSNSGQTVECNTNCRHDLDELQFKASEGLPLDIVKLDAENPNVPPNPVADFEKQSVSPWAPTADYGSIQLEGSSKPSNGLVENGTSTSAVGTSSKPDFSMLKGEIHLDNLTVKELQETFKATFGRETSVKDKQWLKRRIVMGLTNSSDFSTTTLVIKDNGVVKKGKEETCNRAEHNISMDPEVGSTSENLESPPSCHDNQTENHSNATGMGSQNYSMVDNYGSEDANTEQRATKRVRKPTRRYIEELSEGESRDSCAKLISSVGNHVYGQPSTNVCVTPVQKVGLDGRWLIRRDSFGGSGVQVPYVSRIRRSRPRENFMTLVPITSSDKLYTERKVELEKELKNLESYENNSDDDVVTMPAASGRMRRKHHRPWTLSEVVKLVEGVAKYGAGRWSEIKRLAFASYSYRTSVDLKDKWRNLLRASFVQLPAEKGMQVQSSRKHASIPIPAPILLRVRELAEMQAQVPPSFSASKFAGHTGSDRSSVHE</sequence>
<dbReference type="SMART" id="SM00717">
    <property type="entry name" value="SANT"/>
    <property type="match status" value="1"/>
</dbReference>
<comment type="caution">
    <text evidence="6">The sequence shown here is derived from an EMBL/GenBank/DDBJ whole genome shotgun (WGS) entry which is preliminary data.</text>
</comment>
<dbReference type="InterPro" id="IPR001005">
    <property type="entry name" value="SANT/Myb"/>
</dbReference>
<gene>
    <name evidence="6" type="ORF">Adt_28930</name>
</gene>
<evidence type="ECO:0000259" key="5">
    <source>
        <dbReference type="PROSITE" id="PS51294"/>
    </source>
</evidence>
<feature type="domain" description="HTH myb-type" evidence="5">
    <location>
        <begin position="440"/>
        <end position="499"/>
    </location>
</feature>
<evidence type="ECO:0000256" key="3">
    <source>
        <dbReference type="SAM" id="MobiDB-lite"/>
    </source>
</evidence>
<evidence type="ECO:0000313" key="7">
    <source>
        <dbReference type="Proteomes" id="UP001604336"/>
    </source>
</evidence>
<accession>A0ABD1RXY3</accession>
<dbReference type="GO" id="GO:0005634">
    <property type="term" value="C:nucleus"/>
    <property type="evidence" value="ECO:0007669"/>
    <property type="project" value="UniProtKB-SubCell"/>
</dbReference>
<proteinExistence type="predicted"/>
<comment type="subcellular location">
    <subcellularLocation>
        <location evidence="1">Nucleus</location>
    </subcellularLocation>
</comment>
<keyword evidence="7" id="KW-1185">Reference proteome</keyword>
<dbReference type="Pfam" id="PF00249">
    <property type="entry name" value="Myb_DNA-binding"/>
    <property type="match status" value="1"/>
</dbReference>
<dbReference type="Gene3D" id="1.10.246.220">
    <property type="match status" value="1"/>
</dbReference>
<feature type="compositionally biased region" description="Polar residues" evidence="3">
    <location>
        <begin position="157"/>
        <end position="170"/>
    </location>
</feature>
<evidence type="ECO:0000259" key="4">
    <source>
        <dbReference type="PROSITE" id="PS50090"/>
    </source>
</evidence>
<dbReference type="CDD" id="cd11660">
    <property type="entry name" value="SANT_TRF"/>
    <property type="match status" value="1"/>
</dbReference>
<evidence type="ECO:0000256" key="2">
    <source>
        <dbReference type="ARBA" id="ARBA00023242"/>
    </source>
</evidence>
<dbReference type="PANTHER" id="PTHR47122">
    <property type="entry name" value="MYB-LIKE DNA-BINDING DOMAIN CONTAINING PROTEIN, EXPRESSED"/>
    <property type="match status" value="1"/>
</dbReference>
<dbReference type="AlphaFoldDB" id="A0ABD1RXY3"/>
<feature type="region of interest" description="Disordered" evidence="3">
    <location>
        <begin position="252"/>
        <end position="311"/>
    </location>
</feature>
<dbReference type="PROSITE" id="PS51294">
    <property type="entry name" value="HTH_MYB"/>
    <property type="match status" value="1"/>
</dbReference>
<dbReference type="EMBL" id="JBFOLK010000008">
    <property type="protein sequence ID" value="KAL2493302.1"/>
    <property type="molecule type" value="Genomic_DNA"/>
</dbReference>
<dbReference type="InterPro" id="IPR009057">
    <property type="entry name" value="Homeodomain-like_sf"/>
</dbReference>
<feature type="region of interest" description="Disordered" evidence="3">
    <location>
        <begin position="141"/>
        <end position="171"/>
    </location>
</feature>
<feature type="compositionally biased region" description="Polar residues" evidence="3">
    <location>
        <begin position="276"/>
        <end position="291"/>
    </location>
</feature>
<feature type="domain" description="Myb-like" evidence="4">
    <location>
        <begin position="447"/>
        <end position="495"/>
    </location>
</feature>